<dbReference type="SUPFAM" id="SSF140490">
    <property type="entry name" value="Nqo1C-terminal domain-like"/>
    <property type="match status" value="1"/>
</dbReference>
<evidence type="ECO:0000313" key="10">
    <source>
        <dbReference type="Proteomes" id="UP000482578"/>
    </source>
</evidence>
<evidence type="ECO:0000256" key="6">
    <source>
        <dbReference type="ARBA" id="ARBA00023004"/>
    </source>
</evidence>
<name>A0A6B2KRK2_9NEIS</name>
<evidence type="ECO:0000256" key="3">
    <source>
        <dbReference type="ARBA" id="ARBA00007523"/>
    </source>
</evidence>
<organism evidence="9 10">
    <name type="scientific">Crenobacter caeni</name>
    <dbReference type="NCBI Taxonomy" id="2705474"/>
    <lineage>
        <taxon>Bacteria</taxon>
        <taxon>Pseudomonadati</taxon>
        <taxon>Pseudomonadota</taxon>
        <taxon>Betaproteobacteria</taxon>
        <taxon>Neisseriales</taxon>
        <taxon>Neisseriaceae</taxon>
        <taxon>Crenobacter</taxon>
    </lineage>
</organism>
<dbReference type="PANTHER" id="PTHR43578:SF3">
    <property type="entry name" value="NADH-QUINONE OXIDOREDUCTASE SUBUNIT F"/>
    <property type="match status" value="1"/>
</dbReference>
<keyword evidence="6" id="KW-0408">Iron</keyword>
<dbReference type="Proteomes" id="UP000482578">
    <property type="component" value="Unassembled WGS sequence"/>
</dbReference>
<comment type="caution">
    <text evidence="9">The sequence shown here is derived from an EMBL/GenBank/DDBJ whole genome shotgun (WGS) entry which is preliminary data.</text>
</comment>
<proteinExistence type="inferred from homology"/>
<sequence>MAGGSAVSVRVRISEDSVACALGADDVARALAAALAVRGLTADIVRVSARGLYWLEPLLEVDTDAGSFGYGPVTDADIDSLLDAGLLQGGAHPLALGPVDALPFLARQQRLVFARAGLIRPLSLDDYLESGGYAGLKRVLETGEDAFIAELEASGLRGRGGAAFPAHIKWQGVRAQGDTERFVVCNADEGDSGAYADRMLMEGDPYALLEGMTIAALCVGAEQGYVYVRSEYPHAIEKLKQAVAHAEAAGFLGEDIAGSGRAFRVEVRAGAGAYICGEESALIESIEGKRGQVRARPPLPAVCGLFGKPTLVHNVLSLASLPVIARDGGAAFYHFGRERSRGTLALTLAGCLRRCGLIETAFGPTLGELVDDFGGGAKMGRVKAVQVGGPLGAWLTVDDFDLPLDYEAFAARGAILGHGSVVAVDEACDMAGMARLAFTFCAAESCGKCTPCRVGSVRGGEIVERLMAGSHHAADDVALLLELTDTLRDASLCALGGMLHYPVRSAIEHFPDEFTGRDTR</sequence>
<dbReference type="InterPro" id="IPR037225">
    <property type="entry name" value="Nuo51_FMN-bd_sf"/>
</dbReference>
<dbReference type="Gene3D" id="1.20.1440.230">
    <property type="entry name" value="NADH-ubiquinone oxidoreductase 51kDa subunit, iron-sulphur binding domain"/>
    <property type="match status" value="1"/>
</dbReference>
<keyword evidence="7" id="KW-0411">Iron-sulfur</keyword>
<comment type="cofactor">
    <cofactor evidence="2">
        <name>[4Fe-4S] cluster</name>
        <dbReference type="ChEBI" id="CHEBI:49883"/>
    </cofactor>
</comment>
<dbReference type="PROSITE" id="PS00645">
    <property type="entry name" value="COMPLEX1_51K_2"/>
    <property type="match status" value="1"/>
</dbReference>
<dbReference type="CDD" id="cd03063">
    <property type="entry name" value="TRX_Fd_FDH_beta"/>
    <property type="match status" value="1"/>
</dbReference>
<evidence type="ECO:0000256" key="7">
    <source>
        <dbReference type="ARBA" id="ARBA00023014"/>
    </source>
</evidence>
<dbReference type="Pfam" id="PF10589">
    <property type="entry name" value="NADH_4Fe-4S"/>
    <property type="match status" value="1"/>
</dbReference>
<dbReference type="SUPFAM" id="SSF142984">
    <property type="entry name" value="Nqo1 middle domain-like"/>
    <property type="match status" value="1"/>
</dbReference>
<dbReference type="AlphaFoldDB" id="A0A6B2KRK2"/>
<gene>
    <name evidence="9" type="ORF">GZH52_07735</name>
</gene>
<comment type="similarity">
    <text evidence="3">Belongs to the complex I 51 kDa subunit family.</text>
</comment>
<comment type="cofactor">
    <cofactor evidence="1">
        <name>FMN</name>
        <dbReference type="ChEBI" id="CHEBI:58210"/>
    </cofactor>
</comment>
<keyword evidence="10" id="KW-1185">Reference proteome</keyword>
<dbReference type="SUPFAM" id="SSF142019">
    <property type="entry name" value="Nqo1 FMN-binding domain-like"/>
    <property type="match status" value="1"/>
</dbReference>
<feature type="domain" description="NADH-ubiquinone oxidoreductase 51kDa subunit iron-sulphur binding" evidence="8">
    <location>
        <begin position="431"/>
        <end position="476"/>
    </location>
</feature>
<reference evidence="9 10" key="1">
    <citation type="submission" date="2020-02" db="EMBL/GenBank/DDBJ databases">
        <authorList>
            <person name="Yang Z."/>
        </authorList>
    </citation>
    <scope>NUCLEOTIDE SEQUENCE [LARGE SCALE GENOMIC DNA]</scope>
    <source>
        <strain evidence="9 10">HX-7-9</strain>
    </source>
</reference>
<dbReference type="GO" id="GO:0051539">
    <property type="term" value="F:4 iron, 4 sulfur cluster binding"/>
    <property type="evidence" value="ECO:0007669"/>
    <property type="project" value="UniProtKB-KW"/>
</dbReference>
<dbReference type="PROSITE" id="PS00644">
    <property type="entry name" value="COMPLEX1_51K_1"/>
    <property type="match status" value="1"/>
</dbReference>
<protein>
    <submittedName>
        <fullName evidence="9">Formate dehydrogenase</fullName>
    </submittedName>
</protein>
<evidence type="ECO:0000256" key="2">
    <source>
        <dbReference type="ARBA" id="ARBA00001966"/>
    </source>
</evidence>
<dbReference type="Gene3D" id="3.40.50.11540">
    <property type="entry name" value="NADH-ubiquinone oxidoreductase 51kDa subunit"/>
    <property type="match status" value="1"/>
</dbReference>
<keyword evidence="4" id="KW-0004">4Fe-4S</keyword>
<dbReference type="SMART" id="SM00928">
    <property type="entry name" value="NADH_4Fe-4S"/>
    <property type="match status" value="1"/>
</dbReference>
<keyword evidence="5" id="KW-0479">Metal-binding</keyword>
<dbReference type="EMBL" id="JAAGAA010000005">
    <property type="protein sequence ID" value="NDV12691.1"/>
    <property type="molecule type" value="Genomic_DNA"/>
</dbReference>
<evidence type="ECO:0000256" key="5">
    <source>
        <dbReference type="ARBA" id="ARBA00022723"/>
    </source>
</evidence>
<dbReference type="Gene3D" id="3.10.20.600">
    <property type="match status" value="1"/>
</dbReference>
<dbReference type="InterPro" id="IPR037207">
    <property type="entry name" value="Nuop51_4Fe4S-bd_sf"/>
</dbReference>
<dbReference type="InterPro" id="IPR001949">
    <property type="entry name" value="NADH-UbQ_OxRdtase_51kDa_CS"/>
</dbReference>
<dbReference type="Pfam" id="PF01512">
    <property type="entry name" value="Complex1_51K"/>
    <property type="match status" value="1"/>
</dbReference>
<dbReference type="PANTHER" id="PTHR43578">
    <property type="entry name" value="NADH-QUINONE OXIDOREDUCTASE SUBUNIT F"/>
    <property type="match status" value="1"/>
</dbReference>
<evidence type="ECO:0000259" key="8">
    <source>
        <dbReference type="SMART" id="SM00928"/>
    </source>
</evidence>
<dbReference type="SUPFAM" id="SSF52833">
    <property type="entry name" value="Thioredoxin-like"/>
    <property type="match status" value="1"/>
</dbReference>
<dbReference type="GO" id="GO:0008137">
    <property type="term" value="F:NADH dehydrogenase (ubiquinone) activity"/>
    <property type="evidence" value="ECO:0007669"/>
    <property type="project" value="InterPro"/>
</dbReference>
<dbReference type="InterPro" id="IPR011538">
    <property type="entry name" value="Nuo51_FMN-bd"/>
</dbReference>
<dbReference type="InterPro" id="IPR019575">
    <property type="entry name" value="Nuop51_4Fe4S-bd"/>
</dbReference>
<accession>A0A6B2KRK2</accession>
<dbReference type="InterPro" id="IPR036249">
    <property type="entry name" value="Thioredoxin-like_sf"/>
</dbReference>
<dbReference type="Gene3D" id="6.10.250.1450">
    <property type="match status" value="1"/>
</dbReference>
<dbReference type="GO" id="GO:0010181">
    <property type="term" value="F:FMN binding"/>
    <property type="evidence" value="ECO:0007669"/>
    <property type="project" value="InterPro"/>
</dbReference>
<dbReference type="FunFam" id="3.40.50.11540:FF:000001">
    <property type="entry name" value="NADH dehydrogenase [ubiquinone] flavoprotein 1, mitochondrial"/>
    <property type="match status" value="1"/>
</dbReference>
<dbReference type="GO" id="GO:0046872">
    <property type="term" value="F:metal ion binding"/>
    <property type="evidence" value="ECO:0007669"/>
    <property type="project" value="UniProtKB-KW"/>
</dbReference>
<evidence type="ECO:0000256" key="1">
    <source>
        <dbReference type="ARBA" id="ARBA00001917"/>
    </source>
</evidence>
<evidence type="ECO:0000313" key="9">
    <source>
        <dbReference type="EMBL" id="NDV12691.1"/>
    </source>
</evidence>
<evidence type="ECO:0000256" key="4">
    <source>
        <dbReference type="ARBA" id="ARBA00022485"/>
    </source>
</evidence>